<evidence type="ECO:0000256" key="3">
    <source>
        <dbReference type="ARBA" id="ARBA00023085"/>
    </source>
</evidence>
<dbReference type="Gene3D" id="2.160.20.10">
    <property type="entry name" value="Single-stranded right-handed beta-helix, Pectin lyase-like"/>
    <property type="match status" value="1"/>
</dbReference>
<dbReference type="PROSITE" id="PS51257">
    <property type="entry name" value="PROKAR_LIPOPROTEIN"/>
    <property type="match status" value="1"/>
</dbReference>
<dbReference type="Pfam" id="PF01095">
    <property type="entry name" value="Pectinesterase"/>
    <property type="match status" value="1"/>
</dbReference>
<dbReference type="InterPro" id="IPR000070">
    <property type="entry name" value="Pectinesterase_cat"/>
</dbReference>
<dbReference type="InterPro" id="IPR012334">
    <property type="entry name" value="Pectin_lyas_fold"/>
</dbReference>
<evidence type="ECO:0000256" key="2">
    <source>
        <dbReference type="ARBA" id="ARBA00022801"/>
    </source>
</evidence>
<keyword evidence="2" id="KW-0378">Hydrolase</keyword>
<name>A0ABV7FAH7_9GAMM</name>
<keyword evidence="6" id="KW-1185">Reference proteome</keyword>
<evidence type="ECO:0000259" key="4">
    <source>
        <dbReference type="Pfam" id="PF01095"/>
    </source>
</evidence>
<dbReference type="Proteomes" id="UP001595555">
    <property type="component" value="Unassembled WGS sequence"/>
</dbReference>
<comment type="caution">
    <text evidence="5">The sequence shown here is derived from an EMBL/GenBank/DDBJ whole genome shotgun (WGS) entry which is preliminary data.</text>
</comment>
<evidence type="ECO:0000313" key="5">
    <source>
        <dbReference type="EMBL" id="MFC3114570.1"/>
    </source>
</evidence>
<evidence type="ECO:0000313" key="6">
    <source>
        <dbReference type="Proteomes" id="UP001595555"/>
    </source>
</evidence>
<dbReference type="PANTHER" id="PTHR31321">
    <property type="entry name" value="ACYL-COA THIOESTER HYDROLASE YBHC-RELATED"/>
    <property type="match status" value="1"/>
</dbReference>
<dbReference type="SUPFAM" id="SSF51126">
    <property type="entry name" value="Pectin lyase-like"/>
    <property type="match status" value="1"/>
</dbReference>
<gene>
    <name evidence="5" type="ORF">ACFODX_03310</name>
</gene>
<proteinExistence type="inferred from homology"/>
<feature type="domain" description="Pectinesterase catalytic" evidence="4">
    <location>
        <begin position="33"/>
        <end position="364"/>
    </location>
</feature>
<dbReference type="EMBL" id="JBHRTF010000002">
    <property type="protein sequence ID" value="MFC3114570.1"/>
    <property type="molecule type" value="Genomic_DNA"/>
</dbReference>
<dbReference type="InterPro" id="IPR011050">
    <property type="entry name" value="Pectin_lyase_fold/virulence"/>
</dbReference>
<sequence length="371" mass="40740">MIFYRHYSILAIIFFSLFITACANQSSPRYEAVVSQTESTAANHFTSIAAALEAAPGDSTKPYRIFIHAGEYYEKIIIAKPNIHLIGADKNTTRLHYDAYAGQQASFAGATKGQIWGTSGSATVTVRATGVLLQQLTVENSFDFLRNDALEPGATERVGNTQAVALFLDMGSDKFIAREVKLLGYQDTLYVNSGRSWFDKSLIAGNVDFIFGRGNALFTDSEIKTLARGRASMPHGYVTAPSTNINDVYGLTFINCKLTRAASVPDNSVPLGRPWHPTTQFADGRYADPNAIGKTVFINSWMDAHITTDGWYSMSGTAKDGSKKDFLPQDARFFEYNSSGPGAALNNKRRQLNATEAEAYTRKKILGDWQP</sequence>
<keyword evidence="3" id="KW-0063">Aspartyl esterase</keyword>
<accession>A0ABV7FAH7</accession>
<dbReference type="RefSeq" id="WP_378116040.1">
    <property type="nucleotide sequence ID" value="NZ_JBHRTF010000002.1"/>
</dbReference>
<dbReference type="PANTHER" id="PTHR31321:SF57">
    <property type="entry name" value="PECTINESTERASE 53-RELATED"/>
    <property type="match status" value="1"/>
</dbReference>
<organism evidence="5 6">
    <name type="scientific">Cellvibrio fontiphilus</name>
    <dbReference type="NCBI Taxonomy" id="1815559"/>
    <lineage>
        <taxon>Bacteria</taxon>
        <taxon>Pseudomonadati</taxon>
        <taxon>Pseudomonadota</taxon>
        <taxon>Gammaproteobacteria</taxon>
        <taxon>Cellvibrionales</taxon>
        <taxon>Cellvibrionaceae</taxon>
        <taxon>Cellvibrio</taxon>
    </lineage>
</organism>
<reference evidence="6" key="1">
    <citation type="journal article" date="2019" name="Int. J. Syst. Evol. Microbiol.">
        <title>The Global Catalogue of Microorganisms (GCM) 10K type strain sequencing project: providing services to taxonomists for standard genome sequencing and annotation.</title>
        <authorList>
            <consortium name="The Broad Institute Genomics Platform"/>
            <consortium name="The Broad Institute Genome Sequencing Center for Infectious Disease"/>
            <person name="Wu L."/>
            <person name="Ma J."/>
        </authorList>
    </citation>
    <scope>NUCLEOTIDE SEQUENCE [LARGE SCALE GENOMIC DNA]</scope>
    <source>
        <strain evidence="6">KCTC 52237</strain>
    </source>
</reference>
<evidence type="ECO:0000256" key="1">
    <source>
        <dbReference type="ARBA" id="ARBA00008891"/>
    </source>
</evidence>
<comment type="similarity">
    <text evidence="1">Belongs to the pectinesterase family.</text>
</comment>
<protein>
    <submittedName>
        <fullName evidence="5">Pectinesterase family protein</fullName>
    </submittedName>
</protein>